<feature type="region of interest" description="Disordered" evidence="1">
    <location>
        <begin position="123"/>
        <end position="191"/>
    </location>
</feature>
<proteinExistence type="predicted"/>
<dbReference type="Proteomes" id="UP000076078">
    <property type="component" value="Unassembled WGS sequence"/>
</dbReference>
<keyword evidence="4" id="KW-1185">Reference proteome</keyword>
<protein>
    <recommendedName>
        <fullName evidence="2">Calponin-homology (CH) domain-containing protein</fullName>
    </recommendedName>
</protein>
<dbReference type="GO" id="GO:0015629">
    <property type="term" value="C:actin cytoskeleton"/>
    <property type="evidence" value="ECO:0007669"/>
    <property type="project" value="TreeGrafter"/>
</dbReference>
<dbReference type="InterPro" id="IPR001715">
    <property type="entry name" value="CH_dom"/>
</dbReference>
<dbReference type="OrthoDB" id="21595at2759"/>
<comment type="caution">
    <text evidence="3">The sequence shown here is derived from an EMBL/GenBank/DDBJ whole genome shotgun (WGS) entry which is preliminary data.</text>
</comment>
<dbReference type="PROSITE" id="PS50021">
    <property type="entry name" value="CH"/>
    <property type="match status" value="1"/>
</dbReference>
<dbReference type="SUPFAM" id="SSF47576">
    <property type="entry name" value="Calponin-homology domain, CH-domain"/>
    <property type="match status" value="1"/>
</dbReference>
<evidence type="ECO:0000313" key="3">
    <source>
        <dbReference type="EMBL" id="KYR00271.1"/>
    </source>
</evidence>
<feature type="compositionally biased region" description="Low complexity" evidence="1">
    <location>
        <begin position="127"/>
        <end position="139"/>
    </location>
</feature>
<dbReference type="InterPro" id="IPR050606">
    <property type="entry name" value="Calponin-like"/>
</dbReference>
<dbReference type="OMA" id="IDYIHYS"/>
<dbReference type="InParanoid" id="A0A152A2H4"/>
<gene>
    <name evidence="3" type="ORF">DLAC_03434</name>
</gene>
<feature type="domain" description="Calponin-homology (CH)" evidence="2">
    <location>
        <begin position="5"/>
        <end position="113"/>
    </location>
</feature>
<dbReference type="Pfam" id="PF00307">
    <property type="entry name" value="CH"/>
    <property type="match status" value="1"/>
</dbReference>
<dbReference type="SMART" id="SM00033">
    <property type="entry name" value="CH"/>
    <property type="match status" value="1"/>
</dbReference>
<dbReference type="InterPro" id="IPR036872">
    <property type="entry name" value="CH_dom_sf"/>
</dbReference>
<dbReference type="STRING" id="361077.A0A152A2H4"/>
<dbReference type="GO" id="GO:0007015">
    <property type="term" value="P:actin filament organization"/>
    <property type="evidence" value="ECO:0007669"/>
    <property type="project" value="TreeGrafter"/>
</dbReference>
<dbReference type="PANTHER" id="PTHR47385:SF14">
    <property type="entry name" value="TRANSGELIN"/>
    <property type="match status" value="1"/>
</dbReference>
<dbReference type="GO" id="GO:0051015">
    <property type="term" value="F:actin filament binding"/>
    <property type="evidence" value="ECO:0007669"/>
    <property type="project" value="TreeGrafter"/>
</dbReference>
<name>A0A152A2H4_TIELA</name>
<feature type="compositionally biased region" description="Acidic residues" evidence="1">
    <location>
        <begin position="174"/>
        <end position="191"/>
    </location>
</feature>
<feature type="compositionally biased region" description="Low complexity" evidence="1">
    <location>
        <begin position="149"/>
        <end position="164"/>
    </location>
</feature>
<reference evidence="3 4" key="1">
    <citation type="submission" date="2015-12" db="EMBL/GenBank/DDBJ databases">
        <title>Dictyostelia acquired genes for synthesis and detection of signals that induce cell-type specialization by lateral gene transfer from prokaryotes.</title>
        <authorList>
            <person name="Gloeckner G."/>
            <person name="Schaap P."/>
        </authorList>
    </citation>
    <scope>NUCLEOTIDE SEQUENCE [LARGE SCALE GENOMIC DNA]</scope>
    <source>
        <strain evidence="3 4">TK</strain>
    </source>
</reference>
<evidence type="ECO:0000259" key="2">
    <source>
        <dbReference type="PROSITE" id="PS50021"/>
    </source>
</evidence>
<dbReference type="FunCoup" id="A0A152A2H4">
    <property type="interactions" value="398"/>
</dbReference>
<evidence type="ECO:0000313" key="4">
    <source>
        <dbReference type="Proteomes" id="UP000076078"/>
    </source>
</evidence>
<dbReference type="AlphaFoldDB" id="A0A152A2H4"/>
<dbReference type="CDD" id="cd00014">
    <property type="entry name" value="CH_SF"/>
    <property type="match status" value="1"/>
</dbReference>
<organism evidence="3 4">
    <name type="scientific">Tieghemostelium lacteum</name>
    <name type="common">Slime mold</name>
    <name type="synonym">Dictyostelium lacteum</name>
    <dbReference type="NCBI Taxonomy" id="361077"/>
    <lineage>
        <taxon>Eukaryota</taxon>
        <taxon>Amoebozoa</taxon>
        <taxon>Evosea</taxon>
        <taxon>Eumycetozoa</taxon>
        <taxon>Dictyostelia</taxon>
        <taxon>Dictyosteliales</taxon>
        <taxon>Raperosteliaceae</taxon>
        <taxon>Tieghemostelium</taxon>
    </lineage>
</organism>
<evidence type="ECO:0000256" key="1">
    <source>
        <dbReference type="SAM" id="MobiDB-lite"/>
    </source>
</evidence>
<dbReference type="EMBL" id="LODT01000016">
    <property type="protein sequence ID" value="KYR00271.1"/>
    <property type="molecule type" value="Genomic_DNA"/>
</dbReference>
<sequence length="334" mass="39265">MDIYQNKEKAVKKWIEYLLEIDNLNDNNIYELLRDGRMLCKIMNKFHSRIDYIHYSDSGNLPKFKQIENINLFIKKCRLYLPEEQIFHTNDLLDPQNLEIVFDTLIYLSNYFEKNGIVEQQPDMDMSSSSISSFSSNSSEDNLNDRTRQQQQQQLQLPLQPQQQSTNVFIDNSSIEEEEEEEEVEDIDEEYDSDYDLQDDIMENEEDSFQNLFSLDSSLSKSNSKSQSNINTNSRNRVAPFKKGINGYILDGIIEIKYSILVPFFISLATGFGIKFGRSCFVQVCKYTKWLEQNHHSIFNFSNSQLMMQSYYNSLKLFLNTSIERLFQSSSFLK</sequence>
<accession>A0A152A2H4</accession>
<dbReference type="PANTHER" id="PTHR47385">
    <property type="entry name" value="CALPONIN"/>
    <property type="match status" value="1"/>
</dbReference>
<dbReference type="Gene3D" id="1.10.418.10">
    <property type="entry name" value="Calponin-like domain"/>
    <property type="match status" value="1"/>
</dbReference>